<accession>A0A7W7LCX6</accession>
<comment type="caution">
    <text evidence="1">The sequence shown here is derived from an EMBL/GenBank/DDBJ whole genome shotgun (WGS) entry which is preliminary data.</text>
</comment>
<keyword evidence="2" id="KW-1185">Reference proteome</keyword>
<organism evidence="1 2">
    <name type="scientific">Streptomyces netropsis</name>
    <name type="common">Streptoverticillium netropsis</name>
    <dbReference type="NCBI Taxonomy" id="55404"/>
    <lineage>
        <taxon>Bacteria</taxon>
        <taxon>Bacillati</taxon>
        <taxon>Actinomycetota</taxon>
        <taxon>Actinomycetes</taxon>
        <taxon>Kitasatosporales</taxon>
        <taxon>Streptomycetaceae</taxon>
        <taxon>Streptomyces</taxon>
    </lineage>
</organism>
<dbReference type="Pfam" id="PF20226">
    <property type="entry name" value="DUF6585"/>
    <property type="match status" value="1"/>
</dbReference>
<gene>
    <name evidence="1" type="ORF">FHS38_003407</name>
</gene>
<protein>
    <submittedName>
        <fullName evidence="1">Uncharacterized protein</fullName>
    </submittedName>
</protein>
<dbReference type="Proteomes" id="UP000556436">
    <property type="component" value="Unassembled WGS sequence"/>
</dbReference>
<reference evidence="1 2" key="1">
    <citation type="submission" date="2020-08" db="EMBL/GenBank/DDBJ databases">
        <title>Genomic Encyclopedia of Type Strains, Phase III (KMG-III): the genomes of soil and plant-associated and newly described type strains.</title>
        <authorList>
            <person name="Whitman W."/>
        </authorList>
    </citation>
    <scope>NUCLEOTIDE SEQUENCE [LARGE SCALE GENOMIC DNA]</scope>
    <source>
        <strain evidence="1 2">CECT 3265</strain>
    </source>
</reference>
<evidence type="ECO:0000313" key="1">
    <source>
        <dbReference type="EMBL" id="MBB4887353.1"/>
    </source>
</evidence>
<sequence length="236" mass="26075">MTGPTRHTRNEELLLARISAAAGRWHLGKRRATYAGAAHTAHAKALWNRGIRGLLTFVGYGRTSAPKVRDDARLDLYVHGMTVAVQGRIHVVRYDTTSVFRTGTAHDSARVDTVYTLTDVDGERVELRGLPEYGDAAAWRSEIQRGVIRAQLPQALAALDQGERLHFGGIWLTGEKVGYGEVGVRWPQVRHLRIRQGAIELDVDGTWQGLGSEVSEIPNVFVLRALVERLGPDGVR</sequence>
<dbReference type="RefSeq" id="WP_229821984.1">
    <property type="nucleotide sequence ID" value="NZ_BMRW01000002.1"/>
</dbReference>
<name>A0A7W7LCX6_STRNE</name>
<dbReference type="AlphaFoldDB" id="A0A7W7LCX6"/>
<dbReference type="EMBL" id="JACHJG010000006">
    <property type="protein sequence ID" value="MBB4887353.1"/>
    <property type="molecule type" value="Genomic_DNA"/>
</dbReference>
<proteinExistence type="predicted"/>
<dbReference type="InterPro" id="IPR046492">
    <property type="entry name" value="DUF6585"/>
</dbReference>
<evidence type="ECO:0000313" key="2">
    <source>
        <dbReference type="Proteomes" id="UP000556436"/>
    </source>
</evidence>